<evidence type="ECO:0000313" key="1">
    <source>
        <dbReference type="EnsemblPlants" id="OMERI08G04900.1"/>
    </source>
</evidence>
<dbReference type="EnsemblPlants" id="OMERI08G04900.1">
    <property type="protein sequence ID" value="OMERI08G04900.1"/>
    <property type="gene ID" value="OMERI08G04900"/>
</dbReference>
<sequence>MKQDKDNTIIVLALAAPGSHPKRGNGTELLHPNQRGIDRWTFRLCAPNRHCEYHTTKPRRTQQQPAYLGLAHGGQQIPQEAAGIAMLQESTVANGVEQIMEEATGPANPEDMNDVFEFALNNITCTGAAVVELKGGGQKLIEPMDTYTCLRYCQQLLLRMSKVAVELEEGADRFEQDKGEGIAERRGIN</sequence>
<reference evidence="1" key="2">
    <citation type="submission" date="2018-05" db="EMBL/GenBank/DDBJ databases">
        <title>OmerRS3 (Oryza meridionalis Reference Sequence Version 3).</title>
        <authorList>
            <person name="Zhang J."/>
            <person name="Kudrna D."/>
            <person name="Lee S."/>
            <person name="Talag J."/>
            <person name="Welchert J."/>
            <person name="Wing R.A."/>
        </authorList>
    </citation>
    <scope>NUCLEOTIDE SEQUENCE [LARGE SCALE GENOMIC DNA]</scope>
    <source>
        <strain evidence="1">cv. OR44</strain>
    </source>
</reference>
<reference evidence="1" key="1">
    <citation type="submission" date="2015-04" db="UniProtKB">
        <authorList>
            <consortium name="EnsemblPlants"/>
        </authorList>
    </citation>
    <scope>IDENTIFICATION</scope>
</reference>
<evidence type="ECO:0000313" key="2">
    <source>
        <dbReference type="Proteomes" id="UP000008021"/>
    </source>
</evidence>
<name>A0A0E0EIQ0_9ORYZ</name>
<accession>A0A0E0EIQ0</accession>
<proteinExistence type="predicted"/>
<protein>
    <submittedName>
        <fullName evidence="1">Uncharacterized protein</fullName>
    </submittedName>
</protein>
<keyword evidence="2" id="KW-1185">Reference proteome</keyword>
<organism evidence="1">
    <name type="scientific">Oryza meridionalis</name>
    <dbReference type="NCBI Taxonomy" id="40149"/>
    <lineage>
        <taxon>Eukaryota</taxon>
        <taxon>Viridiplantae</taxon>
        <taxon>Streptophyta</taxon>
        <taxon>Embryophyta</taxon>
        <taxon>Tracheophyta</taxon>
        <taxon>Spermatophyta</taxon>
        <taxon>Magnoliopsida</taxon>
        <taxon>Liliopsida</taxon>
        <taxon>Poales</taxon>
        <taxon>Poaceae</taxon>
        <taxon>BOP clade</taxon>
        <taxon>Oryzoideae</taxon>
        <taxon>Oryzeae</taxon>
        <taxon>Oryzinae</taxon>
        <taxon>Oryza</taxon>
    </lineage>
</organism>
<dbReference type="Proteomes" id="UP000008021">
    <property type="component" value="Chromosome 8"/>
</dbReference>
<dbReference type="HOGENOM" id="CLU_1436553_0_0_1"/>
<dbReference type="Gramene" id="OMERI08G04900.1">
    <property type="protein sequence ID" value="OMERI08G04900.1"/>
    <property type="gene ID" value="OMERI08G04900"/>
</dbReference>
<dbReference type="AlphaFoldDB" id="A0A0E0EIQ0"/>